<keyword evidence="2 4" id="KW-0689">Ribosomal protein</keyword>
<dbReference type="GO" id="GO:0003735">
    <property type="term" value="F:structural constituent of ribosome"/>
    <property type="evidence" value="ECO:0007669"/>
    <property type="project" value="InterPro"/>
</dbReference>
<proteinExistence type="inferred from homology"/>
<name>A0AB34ILQ6_PRYPA</name>
<dbReference type="GO" id="GO:0005840">
    <property type="term" value="C:ribosome"/>
    <property type="evidence" value="ECO:0007669"/>
    <property type="project" value="UniProtKB-KW"/>
</dbReference>
<dbReference type="PROSITE" id="PS01190">
    <property type="entry name" value="RIBOSOMAL_L36E"/>
    <property type="match status" value="1"/>
</dbReference>
<evidence type="ECO:0000313" key="6">
    <source>
        <dbReference type="Proteomes" id="UP001515480"/>
    </source>
</evidence>
<dbReference type="Gene3D" id="1.10.10.1760">
    <property type="entry name" value="60S ribosomal protein L36"/>
    <property type="match status" value="1"/>
</dbReference>
<dbReference type="PANTHER" id="PTHR10114">
    <property type="entry name" value="60S RIBOSOMAL PROTEIN L36"/>
    <property type="match status" value="1"/>
</dbReference>
<dbReference type="AlphaFoldDB" id="A0AB34ILQ6"/>
<sequence length="137" mass="15496">MSAPTRFAGTTGHPVGETKTGLAAGMDKGMQLTKRALPVKHSYRKGPMLLNCCPALKLLGQKLNKRVQFVREVIRELLATRDQVVGFAPYEKRTMELLKVGREKRALKLLKVKLGTHKRAKAKREECAEELRKQRMK</sequence>
<dbReference type="InterPro" id="IPR038097">
    <property type="entry name" value="Ribosomal_eL36_sf"/>
</dbReference>
<comment type="similarity">
    <text evidence="1 4">Belongs to the eukaryotic ribosomal protein eL36 family.</text>
</comment>
<keyword evidence="6" id="KW-1185">Reference proteome</keyword>
<gene>
    <name evidence="5" type="ORF">AB1Y20_011122</name>
</gene>
<dbReference type="InterPro" id="IPR000509">
    <property type="entry name" value="Ribosomal_eL36"/>
</dbReference>
<reference evidence="5 6" key="1">
    <citation type="journal article" date="2024" name="Science">
        <title>Giant polyketide synthase enzymes in the biosynthesis of giant marine polyether toxins.</title>
        <authorList>
            <person name="Fallon T.R."/>
            <person name="Shende V.V."/>
            <person name="Wierzbicki I.H."/>
            <person name="Pendleton A.L."/>
            <person name="Watervoot N.F."/>
            <person name="Auber R.P."/>
            <person name="Gonzalez D.J."/>
            <person name="Wisecaver J.H."/>
            <person name="Moore B.S."/>
        </authorList>
    </citation>
    <scope>NUCLEOTIDE SEQUENCE [LARGE SCALE GENOMIC DNA]</scope>
    <source>
        <strain evidence="5 6">12B1</strain>
    </source>
</reference>
<comment type="caution">
    <text evidence="5">The sequence shown here is derived from an EMBL/GenBank/DDBJ whole genome shotgun (WGS) entry which is preliminary data.</text>
</comment>
<evidence type="ECO:0000256" key="2">
    <source>
        <dbReference type="ARBA" id="ARBA00022980"/>
    </source>
</evidence>
<evidence type="ECO:0000256" key="3">
    <source>
        <dbReference type="ARBA" id="ARBA00023274"/>
    </source>
</evidence>
<organism evidence="5 6">
    <name type="scientific">Prymnesium parvum</name>
    <name type="common">Toxic golden alga</name>
    <dbReference type="NCBI Taxonomy" id="97485"/>
    <lineage>
        <taxon>Eukaryota</taxon>
        <taxon>Haptista</taxon>
        <taxon>Haptophyta</taxon>
        <taxon>Prymnesiophyceae</taxon>
        <taxon>Prymnesiales</taxon>
        <taxon>Prymnesiaceae</taxon>
        <taxon>Prymnesium</taxon>
    </lineage>
</organism>
<accession>A0AB34ILQ6</accession>
<dbReference type="EMBL" id="JBGBPQ010000022">
    <property type="protein sequence ID" value="KAL1503055.1"/>
    <property type="molecule type" value="Genomic_DNA"/>
</dbReference>
<keyword evidence="3 4" id="KW-0687">Ribonucleoprotein</keyword>
<dbReference type="GO" id="GO:1990904">
    <property type="term" value="C:ribonucleoprotein complex"/>
    <property type="evidence" value="ECO:0007669"/>
    <property type="project" value="UniProtKB-KW"/>
</dbReference>
<protein>
    <recommendedName>
        <fullName evidence="4">60S ribosomal protein L36</fullName>
    </recommendedName>
</protein>
<dbReference type="GO" id="GO:0006412">
    <property type="term" value="P:translation"/>
    <property type="evidence" value="ECO:0007669"/>
    <property type="project" value="InterPro"/>
</dbReference>
<dbReference type="Proteomes" id="UP001515480">
    <property type="component" value="Unassembled WGS sequence"/>
</dbReference>
<evidence type="ECO:0000256" key="1">
    <source>
        <dbReference type="ARBA" id="ARBA00006509"/>
    </source>
</evidence>
<dbReference type="Pfam" id="PF01158">
    <property type="entry name" value="Ribosomal_L36e"/>
    <property type="match status" value="1"/>
</dbReference>
<evidence type="ECO:0000256" key="4">
    <source>
        <dbReference type="RuleBase" id="RU000665"/>
    </source>
</evidence>
<evidence type="ECO:0000313" key="5">
    <source>
        <dbReference type="EMBL" id="KAL1503055.1"/>
    </source>
</evidence>
<dbReference type="FunFam" id="1.10.10.1760:FF:000001">
    <property type="entry name" value="60S ribosomal protein L36"/>
    <property type="match status" value="1"/>
</dbReference>